<proteinExistence type="predicted"/>
<name>A0A833H562_9LEPT</name>
<dbReference type="Proteomes" id="UP000460298">
    <property type="component" value="Unassembled WGS sequence"/>
</dbReference>
<dbReference type="AlphaFoldDB" id="A0A833H562"/>
<sequence>MATGLHPTVEQRVKEILLGLLEYFEKKRLSGRKMISDEEIVYNSLKNPRLGDIKVLVFPGPPVQVFLSNRRDPNSPFAVMDAAERRNYIERRSLDEVNDSELLPSLFLISFADREMLKNPNNVRSEFYSTYLNLSGNAEPIVEEVDLRSKPYDSLTHGERMAMLHSLSAVDPLREQIAKDLFDFIISYARYKQADKQQAIRLPPGQVREYLGQFSRDMYPQNLRMVLLRDFPADHDRYCSYVKDRMSALARIVQSRLDVATGEYAEYLREAMRGIEEQIAQIDQLQGRRR</sequence>
<organism evidence="1 2">
    <name type="scientific">Leptonema illini</name>
    <dbReference type="NCBI Taxonomy" id="183"/>
    <lineage>
        <taxon>Bacteria</taxon>
        <taxon>Pseudomonadati</taxon>
        <taxon>Spirochaetota</taxon>
        <taxon>Spirochaetia</taxon>
        <taxon>Leptospirales</taxon>
        <taxon>Leptospiraceae</taxon>
        <taxon>Leptonema</taxon>
    </lineage>
</organism>
<comment type="caution">
    <text evidence="1">The sequence shown here is derived from an EMBL/GenBank/DDBJ whole genome shotgun (WGS) entry which is preliminary data.</text>
</comment>
<evidence type="ECO:0000313" key="2">
    <source>
        <dbReference type="Proteomes" id="UP000460298"/>
    </source>
</evidence>
<accession>A0A833H562</accession>
<gene>
    <name evidence="1" type="ORF">F9K24_01145</name>
</gene>
<evidence type="ECO:0000313" key="1">
    <source>
        <dbReference type="EMBL" id="KAB2935364.1"/>
    </source>
</evidence>
<dbReference type="EMBL" id="WBUI01000001">
    <property type="protein sequence ID" value="KAB2935364.1"/>
    <property type="molecule type" value="Genomic_DNA"/>
</dbReference>
<reference evidence="1 2" key="1">
    <citation type="submission" date="2019-10" db="EMBL/GenBank/DDBJ databases">
        <title>Extracellular Electron Transfer in a Candidatus Methanoperedens spp. Enrichment Culture.</title>
        <authorList>
            <person name="Berger S."/>
            <person name="Rangel Shaw D."/>
            <person name="Berben T."/>
            <person name="In 'T Zandt M."/>
            <person name="Frank J."/>
            <person name="Reimann J."/>
            <person name="Jetten M.S.M."/>
            <person name="Welte C.U."/>
        </authorList>
    </citation>
    <scope>NUCLEOTIDE SEQUENCE [LARGE SCALE GENOMIC DNA]</scope>
    <source>
        <strain evidence="1">SB12</strain>
    </source>
</reference>
<protein>
    <submittedName>
        <fullName evidence="1">Uncharacterized protein</fullName>
    </submittedName>
</protein>